<comment type="caution">
    <text evidence="1">The sequence shown here is derived from an EMBL/GenBank/DDBJ whole genome shotgun (WGS) entry which is preliminary data.</text>
</comment>
<name>A0A4R4FE93_9FIRM</name>
<protein>
    <submittedName>
        <fullName evidence="1">Capsid protein</fullName>
    </submittedName>
</protein>
<evidence type="ECO:0000313" key="1">
    <source>
        <dbReference type="EMBL" id="TDA21944.1"/>
    </source>
</evidence>
<gene>
    <name evidence="1" type="ORF">E1963_09290</name>
</gene>
<dbReference type="RefSeq" id="WP_132277372.1">
    <property type="nucleotide sequence ID" value="NZ_JAOBST010000013.1"/>
</dbReference>
<dbReference type="EMBL" id="SMMX01000006">
    <property type="protein sequence ID" value="TDA21944.1"/>
    <property type="molecule type" value="Genomic_DNA"/>
</dbReference>
<reference evidence="1 2" key="1">
    <citation type="journal article" date="2016" name="Nat. Microbiol.">
        <title>The Mouse Intestinal Bacterial Collection (miBC) provides host-specific insight into cultured diversity and functional potential of the gut microbiota.</title>
        <authorList>
            <person name="Lagkouvardos I."/>
            <person name="Pukall R."/>
            <person name="Abt B."/>
            <person name="Foesel B.U."/>
            <person name="Meier-Kolthoff J.P."/>
            <person name="Kumar N."/>
            <person name="Bresciani A."/>
            <person name="Martinez I."/>
            <person name="Just S."/>
            <person name="Ziegler C."/>
            <person name="Brugiroux S."/>
            <person name="Garzetti D."/>
            <person name="Wenning M."/>
            <person name="Bui T.P."/>
            <person name="Wang J."/>
            <person name="Hugenholtz F."/>
            <person name="Plugge C.M."/>
            <person name="Peterson D.A."/>
            <person name="Hornef M.W."/>
            <person name="Baines J.F."/>
            <person name="Smidt H."/>
            <person name="Walter J."/>
            <person name="Kristiansen K."/>
            <person name="Nielsen H.B."/>
            <person name="Haller D."/>
            <person name="Overmann J."/>
            <person name="Stecher B."/>
            <person name="Clavel T."/>
        </authorList>
    </citation>
    <scope>NUCLEOTIDE SEQUENCE [LARGE SCALE GENOMIC DNA]</scope>
    <source>
        <strain evidence="1 2">DSM 28560</strain>
    </source>
</reference>
<keyword evidence="2" id="KW-1185">Reference proteome</keyword>
<evidence type="ECO:0000313" key="2">
    <source>
        <dbReference type="Proteomes" id="UP000295710"/>
    </source>
</evidence>
<sequence>MAVYDYATTFTQLLQQKYNKELCSDALSNSHPEIKFINAQTIKLPRMTVSGYKDHTRTIGFNSGTLSNDWEAKKLAHDRDIEFWVDPMDIDETNLTLSVANIQNTFETEQAIPETDCYRFSKLHSELESYSGRIDTSTVVSAANFLEAFDAEMAIMDEASVPEEGRILYVTPTMNKIVKEAEGIQRSITVNTSSSINRKVHSLDDVTIKMVPAARLKSKYNFTDGCVAAADADQINWILIHPTCTVCRDKYSYIKLFTPGTDSRTADGYLYQNRKYGDLFLLEKKIPGCAMNVTAHA</sequence>
<proteinExistence type="predicted"/>
<dbReference type="Proteomes" id="UP000295710">
    <property type="component" value="Unassembled WGS sequence"/>
</dbReference>
<organism evidence="1 2">
    <name type="scientific">Extibacter muris</name>
    <dbReference type="NCBI Taxonomy" id="1796622"/>
    <lineage>
        <taxon>Bacteria</taxon>
        <taxon>Bacillati</taxon>
        <taxon>Bacillota</taxon>
        <taxon>Clostridia</taxon>
        <taxon>Lachnospirales</taxon>
        <taxon>Lachnospiraceae</taxon>
        <taxon>Extibacter</taxon>
    </lineage>
</organism>
<dbReference type="AlphaFoldDB" id="A0A4R4FE93"/>
<accession>A0A4R4FE93</accession>